<dbReference type="Proteomes" id="UP000293652">
    <property type="component" value="Unassembled WGS sequence"/>
</dbReference>
<accession>A0A4Q8XR37</accession>
<gene>
    <name evidence="1" type="ORF">ELI03_36095</name>
</gene>
<proteinExistence type="predicted"/>
<protein>
    <submittedName>
        <fullName evidence="1">Uncharacterized protein</fullName>
    </submittedName>
</protein>
<dbReference type="RefSeq" id="WP_130751418.1">
    <property type="nucleotide sequence ID" value="NZ_SIPC01000013.1"/>
</dbReference>
<reference evidence="1 2" key="1">
    <citation type="submission" date="2019-02" db="EMBL/GenBank/DDBJ databases">
        <title>The genomic architecture of introgression among sibling species of bacteria.</title>
        <authorList>
            <person name="Cavassim M.I.A."/>
            <person name="Moeskjaer S."/>
            <person name="Moslemi C."/>
            <person name="Fields B."/>
            <person name="Bachmann A."/>
            <person name="Vilhjalmsson B."/>
            <person name="Schierup M.H."/>
            <person name="Young J.P.W."/>
            <person name="Andersen S.U."/>
        </authorList>
    </citation>
    <scope>NUCLEOTIDE SEQUENCE [LARGE SCALE GENOMIC DNA]</scope>
    <source>
        <strain evidence="1 2">SM145A</strain>
    </source>
</reference>
<dbReference type="EMBL" id="SIPC01000013">
    <property type="protein sequence ID" value="TAX63648.1"/>
    <property type="molecule type" value="Genomic_DNA"/>
</dbReference>
<evidence type="ECO:0000313" key="1">
    <source>
        <dbReference type="EMBL" id="TAX63648.1"/>
    </source>
</evidence>
<sequence>MNDIHEVALLSVRLEQILRRFGTVDREGRYLERGSYELPVALRGRLDGLIDDVEELQGLLSIGQAARRGEPLSPAVLSAARIITKEVCRALCQPDDPSKDTLQ</sequence>
<organism evidence="1 2">
    <name type="scientific">Rhizobium leguminosarum</name>
    <dbReference type="NCBI Taxonomy" id="384"/>
    <lineage>
        <taxon>Bacteria</taxon>
        <taxon>Pseudomonadati</taxon>
        <taxon>Pseudomonadota</taxon>
        <taxon>Alphaproteobacteria</taxon>
        <taxon>Hyphomicrobiales</taxon>
        <taxon>Rhizobiaceae</taxon>
        <taxon>Rhizobium/Agrobacterium group</taxon>
        <taxon>Rhizobium</taxon>
    </lineage>
</organism>
<comment type="caution">
    <text evidence="1">The sequence shown here is derived from an EMBL/GenBank/DDBJ whole genome shotgun (WGS) entry which is preliminary data.</text>
</comment>
<dbReference type="AlphaFoldDB" id="A0A4Q8XR37"/>
<name>A0A4Q8XR37_RHILE</name>
<evidence type="ECO:0000313" key="2">
    <source>
        <dbReference type="Proteomes" id="UP000293652"/>
    </source>
</evidence>